<keyword evidence="5 7" id="KW-1133">Transmembrane helix</keyword>
<feature type="transmembrane region" description="Helical" evidence="7">
    <location>
        <begin position="43"/>
        <end position="62"/>
    </location>
</feature>
<keyword evidence="4 7" id="KW-0812">Transmembrane</keyword>
<evidence type="ECO:0000256" key="5">
    <source>
        <dbReference type="ARBA" id="ARBA00022989"/>
    </source>
</evidence>
<feature type="transmembrane region" description="Helical" evidence="7">
    <location>
        <begin position="278"/>
        <end position="299"/>
    </location>
</feature>
<evidence type="ECO:0000256" key="2">
    <source>
        <dbReference type="ARBA" id="ARBA00022448"/>
    </source>
</evidence>
<feature type="transmembrane region" description="Helical" evidence="7">
    <location>
        <begin position="339"/>
        <end position="363"/>
    </location>
</feature>
<gene>
    <name evidence="8" type="ORF">AR543_01570</name>
</gene>
<feature type="transmembrane region" description="Helical" evidence="7">
    <location>
        <begin position="252"/>
        <end position="271"/>
    </location>
</feature>
<dbReference type="PANTHER" id="PTHR43266:SF2">
    <property type="entry name" value="MAJOR FACILITATOR SUPERFAMILY (MFS) PROFILE DOMAIN-CONTAINING PROTEIN"/>
    <property type="match status" value="1"/>
</dbReference>
<keyword evidence="3" id="KW-1003">Cell membrane</keyword>
<sequence>MNIVLARLWPVYLAYALSQFGNWAFRAGFVYALYDQQNGSNSVLGWTIVLVYVPVLLGGKLLSPWTDRFDSRRTLIWIDISRAVLLLPLLFVHNFTDSGIVVMSLIIVMILSLFTPVFSSAQSVYIRKQIDEEHITPALAVVSNLDWLCTLIGTMCGPLLLIYLDFQKIVFIDLLTFAASIVIFWALLQKNTGGKQAPPSVESTKQAAAPTSKLINLAVLSIFFLNLGAGVINLYPNVIARNVYGVGEIGLSYVYVANGLGGLLGALLIVQLRKKFQLIHIVGVASLCIALSLFLMGLLNQFTVSIIASSLMLLFGQLFGVGVHSYLLKNNPVSQTGRITGLFMYATFSGVALNAILFATLLSKASVEMLSLFLTLCAGSAGISAVLLLVYVLLKSHAAKKEQTLAADPLKPI</sequence>
<dbReference type="KEGG" id="pbv:AR543_01570"/>
<dbReference type="InterPro" id="IPR036259">
    <property type="entry name" value="MFS_trans_sf"/>
</dbReference>
<protein>
    <recommendedName>
        <fullName evidence="10">MFS transporter</fullName>
    </recommendedName>
</protein>
<keyword evidence="9" id="KW-1185">Reference proteome</keyword>
<evidence type="ECO:0008006" key="10">
    <source>
        <dbReference type="Google" id="ProtNLM"/>
    </source>
</evidence>
<dbReference type="PANTHER" id="PTHR43266">
    <property type="entry name" value="MACROLIDE-EFFLUX PROTEIN"/>
    <property type="match status" value="1"/>
</dbReference>
<name>A0A172ZC49_9BACL</name>
<dbReference type="Pfam" id="PF07690">
    <property type="entry name" value="MFS_1"/>
    <property type="match status" value="1"/>
</dbReference>
<dbReference type="RefSeq" id="WP_060531223.1">
    <property type="nucleotide sequence ID" value="NZ_CP013023.1"/>
</dbReference>
<feature type="transmembrane region" description="Helical" evidence="7">
    <location>
        <begin position="74"/>
        <end position="92"/>
    </location>
</feature>
<feature type="transmembrane region" description="Helical" evidence="7">
    <location>
        <begin position="98"/>
        <end position="118"/>
    </location>
</feature>
<keyword evidence="6 7" id="KW-0472">Membrane</keyword>
<dbReference type="EMBL" id="CP013023">
    <property type="protein sequence ID" value="ANF94847.1"/>
    <property type="molecule type" value="Genomic_DNA"/>
</dbReference>
<evidence type="ECO:0000256" key="6">
    <source>
        <dbReference type="ARBA" id="ARBA00023136"/>
    </source>
</evidence>
<feature type="transmembrane region" description="Helical" evidence="7">
    <location>
        <begin position="169"/>
        <end position="188"/>
    </location>
</feature>
<feature type="transmembrane region" description="Helical" evidence="7">
    <location>
        <begin position="305"/>
        <end position="327"/>
    </location>
</feature>
<evidence type="ECO:0000313" key="9">
    <source>
        <dbReference type="Proteomes" id="UP000078148"/>
    </source>
</evidence>
<proteinExistence type="predicted"/>
<dbReference type="Gene3D" id="1.20.1250.20">
    <property type="entry name" value="MFS general substrate transporter like domains"/>
    <property type="match status" value="1"/>
</dbReference>
<feature type="transmembrane region" description="Helical" evidence="7">
    <location>
        <begin position="369"/>
        <end position="394"/>
    </location>
</feature>
<evidence type="ECO:0000256" key="3">
    <source>
        <dbReference type="ARBA" id="ARBA00022475"/>
    </source>
</evidence>
<evidence type="ECO:0000313" key="8">
    <source>
        <dbReference type="EMBL" id="ANF94847.1"/>
    </source>
</evidence>
<reference evidence="9" key="1">
    <citation type="submission" date="2015-10" db="EMBL/GenBank/DDBJ databases">
        <title>Genome of Paenibacillus bovis sp. nov.</title>
        <authorList>
            <person name="Wu Z."/>
            <person name="Gao C."/>
            <person name="Liu Z."/>
            <person name="Zheng H."/>
        </authorList>
    </citation>
    <scope>NUCLEOTIDE SEQUENCE [LARGE SCALE GENOMIC DNA]</scope>
    <source>
        <strain evidence="9">BD3526</strain>
    </source>
</reference>
<dbReference type="SUPFAM" id="SSF103473">
    <property type="entry name" value="MFS general substrate transporter"/>
    <property type="match status" value="1"/>
</dbReference>
<accession>A0A172ZC49</accession>
<dbReference type="Proteomes" id="UP000078148">
    <property type="component" value="Chromosome"/>
</dbReference>
<evidence type="ECO:0000256" key="4">
    <source>
        <dbReference type="ARBA" id="ARBA00022692"/>
    </source>
</evidence>
<dbReference type="OrthoDB" id="9775268at2"/>
<dbReference type="STRING" id="1616788.AR543_01570"/>
<organism evidence="8 9">
    <name type="scientific">Paenibacillus bovis</name>
    <dbReference type="NCBI Taxonomy" id="1616788"/>
    <lineage>
        <taxon>Bacteria</taxon>
        <taxon>Bacillati</taxon>
        <taxon>Bacillota</taxon>
        <taxon>Bacilli</taxon>
        <taxon>Bacillales</taxon>
        <taxon>Paenibacillaceae</taxon>
        <taxon>Paenibacillus</taxon>
    </lineage>
</organism>
<evidence type="ECO:0000256" key="7">
    <source>
        <dbReference type="SAM" id="Phobius"/>
    </source>
</evidence>
<dbReference type="AlphaFoldDB" id="A0A172ZC49"/>
<reference evidence="8 9" key="2">
    <citation type="journal article" date="2016" name="Int. J. Syst. Evol. Microbiol.">
        <title>Paenibacillus bovis sp. nov., isolated from raw yak (Bos grunniens) milk.</title>
        <authorList>
            <person name="Gao C."/>
            <person name="Han J."/>
            <person name="Liu Z."/>
            <person name="Xu X."/>
            <person name="Hang F."/>
            <person name="Wu Z."/>
        </authorList>
    </citation>
    <scope>NUCLEOTIDE SEQUENCE [LARGE SCALE GENOMIC DNA]</scope>
    <source>
        <strain evidence="8 9">BD3526</strain>
    </source>
</reference>
<dbReference type="GO" id="GO:0022857">
    <property type="term" value="F:transmembrane transporter activity"/>
    <property type="evidence" value="ECO:0007669"/>
    <property type="project" value="InterPro"/>
</dbReference>
<feature type="transmembrane region" description="Helical" evidence="7">
    <location>
        <begin position="214"/>
        <end position="232"/>
    </location>
</feature>
<evidence type="ECO:0000256" key="1">
    <source>
        <dbReference type="ARBA" id="ARBA00004651"/>
    </source>
</evidence>
<dbReference type="InterPro" id="IPR011701">
    <property type="entry name" value="MFS"/>
</dbReference>
<dbReference type="GO" id="GO:0005886">
    <property type="term" value="C:plasma membrane"/>
    <property type="evidence" value="ECO:0007669"/>
    <property type="project" value="UniProtKB-SubCell"/>
</dbReference>
<keyword evidence="2" id="KW-0813">Transport</keyword>
<feature type="transmembrane region" description="Helical" evidence="7">
    <location>
        <begin position="12"/>
        <end position="31"/>
    </location>
</feature>
<feature type="transmembrane region" description="Helical" evidence="7">
    <location>
        <begin position="139"/>
        <end position="163"/>
    </location>
</feature>
<comment type="subcellular location">
    <subcellularLocation>
        <location evidence="1">Cell membrane</location>
        <topology evidence="1">Multi-pass membrane protein</topology>
    </subcellularLocation>
</comment>